<dbReference type="AlphaFoldDB" id="A0A2G7G9A8"/>
<dbReference type="SUPFAM" id="SSF103473">
    <property type="entry name" value="MFS general substrate transporter"/>
    <property type="match status" value="2"/>
</dbReference>
<evidence type="ECO:0000256" key="4">
    <source>
        <dbReference type="ARBA" id="ARBA00023136"/>
    </source>
</evidence>
<feature type="transmembrane region" description="Helical" evidence="5">
    <location>
        <begin position="531"/>
        <end position="549"/>
    </location>
</feature>
<evidence type="ECO:0000256" key="3">
    <source>
        <dbReference type="ARBA" id="ARBA00022989"/>
    </source>
</evidence>
<dbReference type="GO" id="GO:0016020">
    <property type="term" value="C:membrane"/>
    <property type="evidence" value="ECO:0007669"/>
    <property type="project" value="UniProtKB-SubCell"/>
</dbReference>
<dbReference type="Gene3D" id="1.20.1720.10">
    <property type="entry name" value="Multidrug resistance protein D"/>
    <property type="match status" value="1"/>
</dbReference>
<comment type="caution">
    <text evidence="7">The sequence shown here is derived from an EMBL/GenBank/DDBJ whole genome shotgun (WGS) entry which is preliminary data.</text>
</comment>
<feature type="transmembrane region" description="Helical" evidence="5">
    <location>
        <begin position="366"/>
        <end position="390"/>
    </location>
</feature>
<keyword evidence="2 5" id="KW-0812">Transmembrane</keyword>
<evidence type="ECO:0000313" key="7">
    <source>
        <dbReference type="EMBL" id="PIG89426.1"/>
    </source>
</evidence>
<feature type="transmembrane region" description="Helical" evidence="5">
    <location>
        <begin position="326"/>
        <end position="345"/>
    </location>
</feature>
<evidence type="ECO:0000256" key="5">
    <source>
        <dbReference type="SAM" id="Phobius"/>
    </source>
</evidence>
<keyword evidence="4 5" id="KW-0472">Membrane</keyword>
<accession>A0A2G7G9A8</accession>
<dbReference type="Proteomes" id="UP000231358">
    <property type="component" value="Unassembled WGS sequence"/>
</dbReference>
<evidence type="ECO:0000256" key="2">
    <source>
        <dbReference type="ARBA" id="ARBA00022692"/>
    </source>
</evidence>
<comment type="subcellular location">
    <subcellularLocation>
        <location evidence="1">Membrane</location>
        <topology evidence="1">Multi-pass membrane protein</topology>
    </subcellularLocation>
</comment>
<feature type="domain" description="Major facilitator superfamily (MFS) profile" evidence="6">
    <location>
        <begin position="105"/>
        <end position="554"/>
    </location>
</feature>
<feature type="transmembrane region" description="Helical" evidence="5">
    <location>
        <begin position="196"/>
        <end position="220"/>
    </location>
</feature>
<feature type="transmembrane region" description="Helical" evidence="5">
    <location>
        <begin position="430"/>
        <end position="449"/>
    </location>
</feature>
<dbReference type="Gene3D" id="1.20.1250.20">
    <property type="entry name" value="MFS general substrate transporter like domains"/>
    <property type="match status" value="1"/>
</dbReference>
<dbReference type="GO" id="GO:0022857">
    <property type="term" value="F:transmembrane transporter activity"/>
    <property type="evidence" value="ECO:0007669"/>
    <property type="project" value="InterPro"/>
</dbReference>
<dbReference type="PANTHER" id="PTHR42718">
    <property type="entry name" value="MAJOR FACILITATOR SUPERFAMILY MULTIDRUG TRANSPORTER MFSC"/>
    <property type="match status" value="1"/>
</dbReference>
<evidence type="ECO:0000313" key="8">
    <source>
        <dbReference type="Proteomes" id="UP000231358"/>
    </source>
</evidence>
<dbReference type="Pfam" id="PF07690">
    <property type="entry name" value="MFS_1"/>
    <property type="match status" value="1"/>
</dbReference>
<dbReference type="InterPro" id="IPR036259">
    <property type="entry name" value="MFS_trans_sf"/>
</dbReference>
<dbReference type="PANTHER" id="PTHR42718:SF11">
    <property type="entry name" value="MAJOR FACILITATOR SUPERFAMILY (MFS) PROFILE DOMAIN-CONTAINING PROTEIN"/>
    <property type="match status" value="1"/>
</dbReference>
<protein>
    <submittedName>
        <fullName evidence="7">Efflux pump antibiotic resistance protein</fullName>
    </submittedName>
</protein>
<keyword evidence="8" id="KW-1185">Reference proteome</keyword>
<organism evidence="7 8">
    <name type="scientific">Aspergillus arachidicola</name>
    <dbReference type="NCBI Taxonomy" id="656916"/>
    <lineage>
        <taxon>Eukaryota</taxon>
        <taxon>Fungi</taxon>
        <taxon>Dikarya</taxon>
        <taxon>Ascomycota</taxon>
        <taxon>Pezizomycotina</taxon>
        <taxon>Eurotiomycetes</taxon>
        <taxon>Eurotiomycetidae</taxon>
        <taxon>Eurotiales</taxon>
        <taxon>Aspergillaceae</taxon>
        <taxon>Aspergillus</taxon>
        <taxon>Aspergillus subgen. Circumdati</taxon>
    </lineage>
</organism>
<name>A0A2G7G9A8_9EURO</name>
<feature type="transmembrane region" description="Helical" evidence="5">
    <location>
        <begin position="232"/>
        <end position="251"/>
    </location>
</feature>
<dbReference type="FunFam" id="1.20.1250.20:FF:000447">
    <property type="entry name" value="MFS multidrug transporter, putative"/>
    <property type="match status" value="1"/>
</dbReference>
<sequence>MKVSTDRQAIKWPLTFSLADFLSLQAISLRLYQVTKLAETIHNVAHDRVISLWRFMQTVQPVKAAKQSLTSNAYLIQSNSRNLDGSARRNRVLFLVASIHASSGKNLLSTIKDLISLEQEYFISGFNTILPVLTDALDIPEEAKTWPASVFSLVTGAFLLPAARLADIFGANIVFNSGLVWYFIWSLVGGCSKNYMMMIFCRALQGLGPAAYLPAGIMLIGTIYRPGPRKNLVFSLYGAFSPLGFYSGIAVSGLSGHYLTWRWYFWIGAIMLFVVSIISLLSLPSVNSSSDSKMDWWGCATIIPGLLLLVYAITDSTHAPDGWRTPYILVTFILGILFLCAAFYVEGWVASSPLLPFDIFKVKYMTPLFTSLLFQYGVFGVYLFYANFYIQTILGKDTLITTAWFAPMAAGGLILATAGGFTLHFIPGKLLLIISGLGYLVAMLLFALIPENPNYWAYIFPAMIGTTVGVDITYSVSNIFITTNLPKDRQGVAGAVINTTVFVGISLFLGVADLTVSETAYLGLKGSYKAAFWFGVACAGVALVFLLFIKIGKAESDLTVEEREQLRASVVDGEV</sequence>
<feature type="transmembrane region" description="Helical" evidence="5">
    <location>
        <begin position="263"/>
        <end position="283"/>
    </location>
</feature>
<dbReference type="EMBL" id="NEXV01000060">
    <property type="protein sequence ID" value="PIG89426.1"/>
    <property type="molecule type" value="Genomic_DNA"/>
</dbReference>
<evidence type="ECO:0000256" key="1">
    <source>
        <dbReference type="ARBA" id="ARBA00004141"/>
    </source>
</evidence>
<feature type="transmembrane region" description="Helical" evidence="5">
    <location>
        <begin position="165"/>
        <end position="184"/>
    </location>
</feature>
<proteinExistence type="predicted"/>
<dbReference type="InterPro" id="IPR011701">
    <property type="entry name" value="MFS"/>
</dbReference>
<feature type="transmembrane region" description="Helical" evidence="5">
    <location>
        <begin position="455"/>
        <end position="480"/>
    </location>
</feature>
<evidence type="ECO:0000259" key="6">
    <source>
        <dbReference type="PROSITE" id="PS50850"/>
    </source>
</evidence>
<feature type="transmembrane region" description="Helical" evidence="5">
    <location>
        <begin position="295"/>
        <end position="314"/>
    </location>
</feature>
<gene>
    <name evidence="7" type="ORF">AARAC_003813</name>
</gene>
<dbReference type="InterPro" id="IPR020846">
    <property type="entry name" value="MFS_dom"/>
</dbReference>
<dbReference type="PROSITE" id="PS50850">
    <property type="entry name" value="MFS"/>
    <property type="match status" value="1"/>
</dbReference>
<reference evidence="7 8" key="1">
    <citation type="submission" date="2017-05" db="EMBL/GenBank/DDBJ databases">
        <title>Genome sequence for an aflatoxigenic pathogen of Argentinian peanut, Aspergillus arachidicola.</title>
        <authorList>
            <person name="Moore G."/>
            <person name="Beltz S.B."/>
            <person name="Mack B.M."/>
        </authorList>
    </citation>
    <scope>NUCLEOTIDE SEQUENCE [LARGE SCALE GENOMIC DNA]</scope>
    <source>
        <strain evidence="7 8">CBS 117610</strain>
    </source>
</reference>
<keyword evidence="3 5" id="KW-1133">Transmembrane helix</keyword>
<feature type="transmembrane region" description="Helical" evidence="5">
    <location>
        <begin position="492"/>
        <end position="511"/>
    </location>
</feature>
<feature type="transmembrane region" description="Helical" evidence="5">
    <location>
        <begin position="402"/>
        <end position="423"/>
    </location>
</feature>